<dbReference type="SUPFAM" id="SSF50969">
    <property type="entry name" value="YVTN repeat-like/Quinoprotein amine dehydrogenase"/>
    <property type="match status" value="1"/>
</dbReference>
<dbReference type="Gene3D" id="2.60.40.4070">
    <property type="match status" value="1"/>
</dbReference>
<gene>
    <name evidence="3" type="ORF">SRB5_44480</name>
</gene>
<organism evidence="3 4">
    <name type="scientific">Streptomyces smaragdinus</name>
    <dbReference type="NCBI Taxonomy" id="2585196"/>
    <lineage>
        <taxon>Bacteria</taxon>
        <taxon>Bacillati</taxon>
        <taxon>Actinomycetota</taxon>
        <taxon>Actinomycetes</taxon>
        <taxon>Kitasatosporales</taxon>
        <taxon>Streptomycetaceae</taxon>
        <taxon>Streptomyces</taxon>
    </lineage>
</organism>
<dbReference type="Pfam" id="PF13517">
    <property type="entry name" value="FG-GAP_3"/>
    <property type="match status" value="1"/>
</dbReference>
<dbReference type="SUPFAM" id="SSF69318">
    <property type="entry name" value="Integrin alpha N-terminal domain"/>
    <property type="match status" value="1"/>
</dbReference>
<dbReference type="InterPro" id="IPR025965">
    <property type="entry name" value="FlgD/Vpr_Ig-like"/>
</dbReference>
<dbReference type="InterPro" id="IPR011044">
    <property type="entry name" value="Quino_amine_DH_bsu"/>
</dbReference>
<accession>A0A7K0CLB7</accession>
<dbReference type="Gene3D" id="2.130.10.130">
    <property type="entry name" value="Integrin alpha, N-terminal"/>
    <property type="match status" value="1"/>
</dbReference>
<comment type="caution">
    <text evidence="3">The sequence shown here is derived from an EMBL/GenBank/DDBJ whole genome shotgun (WGS) entry which is preliminary data.</text>
</comment>
<proteinExistence type="predicted"/>
<dbReference type="PANTHER" id="PTHR44103">
    <property type="entry name" value="PROPROTEIN CONVERTASE P"/>
    <property type="match status" value="1"/>
</dbReference>
<reference evidence="3 4" key="1">
    <citation type="submission" date="2019-10" db="EMBL/GenBank/DDBJ databases">
        <title>Streptomyces smaragdinus sp. nov. and Streptomyces fabii sp. nov., isolated from the gut of fungus growing-termite Macrotermes natalensis.</title>
        <authorList>
            <person name="Schwitalla J."/>
            <person name="Benndorf R."/>
            <person name="Martin K."/>
            <person name="De Beer W."/>
            <person name="Kaster A.-K."/>
            <person name="Vollmers J."/>
            <person name="Poulsen M."/>
            <person name="Beemelmanns C."/>
        </authorList>
    </citation>
    <scope>NUCLEOTIDE SEQUENCE [LARGE SCALE GENOMIC DNA]</scope>
    <source>
        <strain evidence="3 4">RB5</strain>
    </source>
</reference>
<evidence type="ECO:0000313" key="4">
    <source>
        <dbReference type="Proteomes" id="UP000466345"/>
    </source>
</evidence>
<feature type="domain" description="FlgD/Vpr Ig-like" evidence="2">
    <location>
        <begin position="418"/>
        <end position="476"/>
    </location>
</feature>
<sequence length="750" mass="78661">MTFRKLNPGLIFVRSYSSAVGVGDVDGVLYRDGGNGRGGFSSKTRLATGWIYLGGLLMRHLLRRAAAATAGLVAVAGLGLPASARAEEPGVVIPTGGVWGLDFAGGVLHSVETAPSGDQAVVTRLVSPDATSVAAPVYETFAIGMKTEPCEAGACVMLRGNGNGDTGVVAVQPDGTDRFHLLISKNSLSPGAESGSGMRITDVTGRYYVYDVASTAKQYADDYARYHPTDANSLTRKTGAGSLWGAGLWNASTTAGVVTVTDLEQQKVTGTVATGAPCVIKELQVVGRWLYWSCGADGPAGVYDRTAGRKISVPSGPALVSDGYLVRHDRTAGKLMLTEFRSGVTREVADLPAGRTADQRRQTWAVDKFGGDIAYLGPDQAIHVVPSGVPAEPLTKIESEVDYPYPWAFEDPRVWASTWQLSRPANWALTLKDRAGRTVRTVRGGPGAEVDVVWDGKGDDGQYVLSGPYTWTVTATPVDGAGTAAVSGTFTLGHGRQGHHDQRGAYYGDIVTLNSKGGLTTHEGGGNGTFPTKETGTGWSAGTVAVPFGDMNGDRCAELLVRMPGGELRRYDGKCNGIYSPGSTHATLGTGWNAYNVLTTPGDLTGDGRADLLARKSSTGDLYLFADNGAGKLKAGVRIRTGWAAYNLIAGAGDLNGDGHGDLLTRHKDGTLYWYAGLGTGQFKERVKIFSGWGGSYVSLIGAGDITGDGKADLVVRDKSGVLYRNNGNGKGGFSSKTKIATGWTYLGVF</sequence>
<dbReference type="Pfam" id="PF13860">
    <property type="entry name" value="FlgD_ig"/>
    <property type="match status" value="1"/>
</dbReference>
<keyword evidence="4" id="KW-1185">Reference proteome</keyword>
<dbReference type="AlphaFoldDB" id="A0A7K0CLB7"/>
<dbReference type="InterPro" id="IPR028994">
    <property type="entry name" value="Integrin_alpha_N"/>
</dbReference>
<evidence type="ECO:0000313" key="3">
    <source>
        <dbReference type="EMBL" id="MQY14285.1"/>
    </source>
</evidence>
<name>A0A7K0CLB7_9ACTN</name>
<dbReference type="PANTHER" id="PTHR44103:SF1">
    <property type="entry name" value="PROPROTEIN CONVERTASE P"/>
    <property type="match status" value="1"/>
</dbReference>
<dbReference type="PROSITE" id="PS51318">
    <property type="entry name" value="TAT"/>
    <property type="match status" value="1"/>
</dbReference>
<evidence type="ECO:0000259" key="2">
    <source>
        <dbReference type="Pfam" id="PF13860"/>
    </source>
</evidence>
<dbReference type="InterPro" id="IPR006311">
    <property type="entry name" value="TAT_signal"/>
</dbReference>
<keyword evidence="1" id="KW-0732">Signal</keyword>
<dbReference type="Proteomes" id="UP000466345">
    <property type="component" value="Unassembled WGS sequence"/>
</dbReference>
<protein>
    <recommendedName>
        <fullName evidence="2">FlgD/Vpr Ig-like domain-containing protein</fullName>
    </recommendedName>
</protein>
<dbReference type="InterPro" id="IPR013517">
    <property type="entry name" value="FG-GAP"/>
</dbReference>
<dbReference type="EMBL" id="WEGJ01000020">
    <property type="protein sequence ID" value="MQY14285.1"/>
    <property type="molecule type" value="Genomic_DNA"/>
</dbReference>
<evidence type="ECO:0000256" key="1">
    <source>
        <dbReference type="ARBA" id="ARBA00022729"/>
    </source>
</evidence>